<dbReference type="AlphaFoldDB" id="A0A9Q8QL45"/>
<dbReference type="RefSeq" id="XP_047844240.1">
    <property type="nucleotide sequence ID" value="XM_047988247.1"/>
</dbReference>
<sequence length="262" mass="26370">MHAPGHGRLRRRCRRPSRTTPQNHNGRKVLFPPHSHGAPTFTRSDFHFLSLSLSVTHTHTQDYTGASPSPRMRTALIASAAAALLFGTSASAASTKGVISDTIVNDEQACKSLCGLNEGCLTALYHIKCHECWLFDCALKRAPEGTSGAGKATIKPKPECDAGVVPALPTECKKGTDGGDGDDGSSSSSSSSSGKATATGTAAGTATTTGGGAGATADKTTSAGGTATQTKDSAAGRLGDAWGWSASLAVVLAAAAGVAACA</sequence>
<name>A0A9Q8QL45_9HYPO</name>
<evidence type="ECO:0000256" key="1">
    <source>
        <dbReference type="SAM" id="MobiDB-lite"/>
    </source>
</evidence>
<keyword evidence="3" id="KW-1185">Reference proteome</keyword>
<dbReference type="Proteomes" id="UP000829364">
    <property type="component" value="Chromosome 6"/>
</dbReference>
<feature type="compositionally biased region" description="Low complexity" evidence="1">
    <location>
        <begin position="215"/>
        <end position="228"/>
    </location>
</feature>
<feature type="compositionally biased region" description="Low complexity" evidence="1">
    <location>
        <begin position="184"/>
        <end position="208"/>
    </location>
</feature>
<gene>
    <name evidence="2" type="ORF">JDV02_006818</name>
</gene>
<accession>A0A9Q8QL45</accession>
<dbReference type="OrthoDB" id="4927749at2759"/>
<dbReference type="EMBL" id="CP086359">
    <property type="protein sequence ID" value="UNI20759.1"/>
    <property type="molecule type" value="Genomic_DNA"/>
</dbReference>
<dbReference type="GeneID" id="72068767"/>
<feature type="region of interest" description="Disordered" evidence="1">
    <location>
        <begin position="171"/>
        <end position="231"/>
    </location>
</feature>
<protein>
    <submittedName>
        <fullName evidence="2">Uncharacterized protein</fullName>
    </submittedName>
</protein>
<proteinExistence type="predicted"/>
<evidence type="ECO:0000313" key="2">
    <source>
        <dbReference type="EMBL" id="UNI20759.1"/>
    </source>
</evidence>
<organism evidence="2 3">
    <name type="scientific">Purpureocillium takamizusanense</name>
    <dbReference type="NCBI Taxonomy" id="2060973"/>
    <lineage>
        <taxon>Eukaryota</taxon>
        <taxon>Fungi</taxon>
        <taxon>Dikarya</taxon>
        <taxon>Ascomycota</taxon>
        <taxon>Pezizomycotina</taxon>
        <taxon>Sordariomycetes</taxon>
        <taxon>Hypocreomycetidae</taxon>
        <taxon>Hypocreales</taxon>
        <taxon>Ophiocordycipitaceae</taxon>
        <taxon>Purpureocillium</taxon>
    </lineage>
</organism>
<feature type="compositionally biased region" description="Basic residues" evidence="1">
    <location>
        <begin position="1"/>
        <end position="17"/>
    </location>
</feature>
<reference evidence="2" key="1">
    <citation type="submission" date="2021-11" db="EMBL/GenBank/DDBJ databases">
        <title>Purpureocillium_takamizusanense_genome.</title>
        <authorList>
            <person name="Nguyen N.-H."/>
        </authorList>
    </citation>
    <scope>NUCLEOTIDE SEQUENCE</scope>
    <source>
        <strain evidence="2">PT3</strain>
    </source>
</reference>
<dbReference type="KEGG" id="ptkz:JDV02_006818"/>
<evidence type="ECO:0000313" key="3">
    <source>
        <dbReference type="Proteomes" id="UP000829364"/>
    </source>
</evidence>
<feature type="region of interest" description="Disordered" evidence="1">
    <location>
        <begin position="1"/>
        <end position="34"/>
    </location>
</feature>